<dbReference type="AlphaFoldDB" id="A0A6A7N7U1"/>
<proteinExistence type="predicted"/>
<feature type="domain" description="Glycosyltransferase 2-like" evidence="1">
    <location>
        <begin position="4"/>
        <end position="113"/>
    </location>
</feature>
<protein>
    <submittedName>
        <fullName evidence="2">Glycosyltransferase</fullName>
    </submittedName>
</protein>
<dbReference type="Pfam" id="PF00535">
    <property type="entry name" value="Glycos_transf_2"/>
    <property type="match status" value="1"/>
</dbReference>
<keyword evidence="2" id="KW-0808">Transferase</keyword>
<evidence type="ECO:0000313" key="2">
    <source>
        <dbReference type="EMBL" id="MQA41116.1"/>
    </source>
</evidence>
<dbReference type="PANTHER" id="PTHR43685:SF3">
    <property type="entry name" value="SLR2126 PROTEIN"/>
    <property type="match status" value="1"/>
</dbReference>
<comment type="caution">
    <text evidence="2">The sequence shown here is derived from an EMBL/GenBank/DDBJ whole genome shotgun (WGS) entry which is preliminary data.</text>
</comment>
<dbReference type="InterPro" id="IPR001173">
    <property type="entry name" value="Glyco_trans_2-like"/>
</dbReference>
<evidence type="ECO:0000259" key="1">
    <source>
        <dbReference type="Pfam" id="PF00535"/>
    </source>
</evidence>
<keyword evidence="3" id="KW-1185">Reference proteome</keyword>
<evidence type="ECO:0000313" key="3">
    <source>
        <dbReference type="Proteomes" id="UP000440498"/>
    </source>
</evidence>
<sequence>MKITVIISAHRKGRELECVLTGYAMQTRKPDQIIVAQDGRDPAIGAALEAVRRRGWSIPLLYQNQEQRGFGKYRALNRAVLAASGDLLLFTDGDCIPRDDYVANYVRLMRRGIFLSGGSHVSIPEAYHLRHDLLEAVRDQSLFDYGYLSAIPGFCKSANRLTRKRWLARALDVLTQRNAFSGSNSCAWRDDVLAVGGFDEQMAYGGGDLNMGLRLNHIGVRGVRARHTLVSLHLDHGRSYYCADKERANHDWNRQVRHGRLVLPRESRICDETVFNLAARA</sequence>
<dbReference type="EMBL" id="WHUG01000011">
    <property type="protein sequence ID" value="MQA41116.1"/>
    <property type="molecule type" value="Genomic_DNA"/>
</dbReference>
<dbReference type="Gene3D" id="3.90.550.10">
    <property type="entry name" value="Spore Coat Polysaccharide Biosynthesis Protein SpsA, Chain A"/>
    <property type="match status" value="1"/>
</dbReference>
<dbReference type="GO" id="GO:0016740">
    <property type="term" value="F:transferase activity"/>
    <property type="evidence" value="ECO:0007669"/>
    <property type="project" value="UniProtKB-KW"/>
</dbReference>
<accession>A0A6A7N7U1</accession>
<gene>
    <name evidence="2" type="ORF">GEV02_23520</name>
</gene>
<dbReference type="Proteomes" id="UP000440498">
    <property type="component" value="Unassembled WGS sequence"/>
</dbReference>
<name>A0A6A7N7U1_9BURK</name>
<dbReference type="InterPro" id="IPR029044">
    <property type="entry name" value="Nucleotide-diphossugar_trans"/>
</dbReference>
<dbReference type="RefSeq" id="WP_152840402.1">
    <property type="nucleotide sequence ID" value="NZ_WHUG01000011.1"/>
</dbReference>
<dbReference type="PANTHER" id="PTHR43685">
    <property type="entry name" value="GLYCOSYLTRANSFERASE"/>
    <property type="match status" value="1"/>
</dbReference>
<dbReference type="SUPFAM" id="SSF53448">
    <property type="entry name" value="Nucleotide-diphospho-sugar transferases"/>
    <property type="match status" value="1"/>
</dbReference>
<dbReference type="InterPro" id="IPR050834">
    <property type="entry name" value="Glycosyltransf_2"/>
</dbReference>
<reference evidence="2 3" key="1">
    <citation type="submission" date="2019-10" db="EMBL/GenBank/DDBJ databases">
        <title>Two novel species isolated from a subtropical stream in China.</title>
        <authorList>
            <person name="Lu H."/>
        </authorList>
    </citation>
    <scope>NUCLEOTIDE SEQUENCE [LARGE SCALE GENOMIC DNA]</scope>
    <source>
        <strain evidence="2 3">FT29W</strain>
    </source>
</reference>
<organism evidence="2 3">
    <name type="scientific">Rugamonas aquatica</name>
    <dbReference type="NCBI Taxonomy" id="2743357"/>
    <lineage>
        <taxon>Bacteria</taxon>
        <taxon>Pseudomonadati</taxon>
        <taxon>Pseudomonadota</taxon>
        <taxon>Betaproteobacteria</taxon>
        <taxon>Burkholderiales</taxon>
        <taxon>Oxalobacteraceae</taxon>
        <taxon>Telluria group</taxon>
        <taxon>Rugamonas</taxon>
    </lineage>
</organism>